<dbReference type="PANTHER" id="PTHR43760">
    <property type="entry name" value="ENDORIBONUCLEASE-RELATED"/>
    <property type="match status" value="1"/>
</dbReference>
<name>A0A9W6WT08_9STRA</name>
<dbReference type="EMBL" id="BSXW01000253">
    <property type="protein sequence ID" value="GMF16505.1"/>
    <property type="molecule type" value="Genomic_DNA"/>
</dbReference>
<gene>
    <name evidence="1" type="ORF">Plil01_000589000</name>
</gene>
<accession>A0A9W6WT08</accession>
<protein>
    <submittedName>
        <fullName evidence="1">Unnamed protein product</fullName>
    </submittedName>
</protein>
<organism evidence="1 2">
    <name type="scientific">Phytophthora lilii</name>
    <dbReference type="NCBI Taxonomy" id="2077276"/>
    <lineage>
        <taxon>Eukaryota</taxon>
        <taxon>Sar</taxon>
        <taxon>Stramenopiles</taxon>
        <taxon>Oomycota</taxon>
        <taxon>Peronosporomycetes</taxon>
        <taxon>Peronosporales</taxon>
        <taxon>Peronosporaceae</taxon>
        <taxon>Phytophthora</taxon>
    </lineage>
</organism>
<dbReference type="Pfam" id="PF02458">
    <property type="entry name" value="Transferase"/>
    <property type="match status" value="1"/>
</dbReference>
<proteinExistence type="predicted"/>
<dbReference type="AlphaFoldDB" id="A0A9W6WT08"/>
<keyword evidence="2" id="KW-1185">Reference proteome</keyword>
<dbReference type="Gene3D" id="3.30.559.10">
    <property type="entry name" value="Chloramphenicol acetyltransferase-like domain"/>
    <property type="match status" value="1"/>
</dbReference>
<dbReference type="PANTHER" id="PTHR43760:SF1">
    <property type="entry name" value="ENDORIBONUCLEASE L-PSP_CHORISMATE MUTASE-LIKE DOMAIN-CONTAINING PROTEIN"/>
    <property type="match status" value="1"/>
</dbReference>
<reference evidence="1" key="1">
    <citation type="submission" date="2023-04" db="EMBL/GenBank/DDBJ databases">
        <title>Phytophthora lilii NBRC 32176.</title>
        <authorList>
            <person name="Ichikawa N."/>
            <person name="Sato H."/>
            <person name="Tonouchi N."/>
        </authorList>
    </citation>
    <scope>NUCLEOTIDE SEQUENCE</scope>
    <source>
        <strain evidence="1">NBRC 32176</strain>
    </source>
</reference>
<sequence>MMKNIKEVASRGKPAATPSYSSYVSTIDAITALFTSLISRARGHGRDVSITTAVNARRRLDPRMPENYAGNVIFSALASFSSAELQSEEDDEGWVSPSSLSNLAQRVRGSIRGSDNNYLRDAIDFLTNQSNLAMIQPATNFIFGPDIMYTSWVRTGMYDAEFEGTHPWFVSVPPLPFDGFVIISEAPKNSPGVDVLVFLESTAMEKLKTLFSHVTYVHDVGNNQVLRPTL</sequence>
<comment type="caution">
    <text evidence="1">The sequence shown here is derived from an EMBL/GenBank/DDBJ whole genome shotgun (WGS) entry which is preliminary data.</text>
</comment>
<dbReference type="InterPro" id="IPR023213">
    <property type="entry name" value="CAT-like_dom_sf"/>
</dbReference>
<dbReference type="Proteomes" id="UP001165083">
    <property type="component" value="Unassembled WGS sequence"/>
</dbReference>
<dbReference type="OrthoDB" id="671439at2759"/>
<dbReference type="InterPro" id="IPR013813">
    <property type="entry name" value="Endoribo_LPSP/chorism_mut-like"/>
</dbReference>
<evidence type="ECO:0000313" key="1">
    <source>
        <dbReference type="EMBL" id="GMF16505.1"/>
    </source>
</evidence>
<evidence type="ECO:0000313" key="2">
    <source>
        <dbReference type="Proteomes" id="UP001165083"/>
    </source>
</evidence>